<keyword evidence="3" id="KW-0812">Transmembrane</keyword>
<evidence type="ECO:0000256" key="3">
    <source>
        <dbReference type="ARBA" id="ARBA00022692"/>
    </source>
</evidence>
<dbReference type="PROSITE" id="PS51387">
    <property type="entry name" value="FAD_PCMH"/>
    <property type="match status" value="1"/>
</dbReference>
<gene>
    <name evidence="7" type="ORF">KHLLAP_LOCUS9943</name>
</gene>
<dbReference type="GO" id="GO:0008202">
    <property type="term" value="P:steroid metabolic process"/>
    <property type="evidence" value="ECO:0007669"/>
    <property type="project" value="TreeGrafter"/>
</dbReference>
<dbReference type="InterPro" id="IPR016169">
    <property type="entry name" value="FAD-bd_PCMH_sub2"/>
</dbReference>
<dbReference type="InterPro" id="IPR040165">
    <property type="entry name" value="Diminuto-like"/>
</dbReference>
<dbReference type="InterPro" id="IPR016166">
    <property type="entry name" value="FAD-bd_PCMH"/>
</dbReference>
<evidence type="ECO:0000313" key="7">
    <source>
        <dbReference type="EMBL" id="CAJ2509475.1"/>
    </source>
</evidence>
<keyword evidence="5" id="KW-0472">Membrane</keyword>
<dbReference type="GO" id="GO:0005737">
    <property type="term" value="C:cytoplasm"/>
    <property type="evidence" value="ECO:0007669"/>
    <property type="project" value="TreeGrafter"/>
</dbReference>
<evidence type="ECO:0000256" key="5">
    <source>
        <dbReference type="ARBA" id="ARBA00023136"/>
    </source>
</evidence>
<accession>A0AAI8VKG9</accession>
<evidence type="ECO:0000256" key="4">
    <source>
        <dbReference type="ARBA" id="ARBA00022989"/>
    </source>
</evidence>
<dbReference type="GO" id="GO:0016020">
    <property type="term" value="C:membrane"/>
    <property type="evidence" value="ECO:0007669"/>
    <property type="project" value="UniProtKB-SubCell"/>
</dbReference>
<dbReference type="GO" id="GO:0050614">
    <property type="term" value="F:Delta24-sterol reductase activity"/>
    <property type="evidence" value="ECO:0007669"/>
    <property type="project" value="UniProtKB-EC"/>
</dbReference>
<dbReference type="GO" id="GO:0000246">
    <property type="term" value="F:Delta24(24-1) sterol reductase activity"/>
    <property type="evidence" value="ECO:0007669"/>
    <property type="project" value="TreeGrafter"/>
</dbReference>
<comment type="caution">
    <text evidence="7">The sequence shown here is derived from an EMBL/GenBank/DDBJ whole genome shotgun (WGS) entry which is preliminary data.</text>
</comment>
<dbReference type="PANTHER" id="PTHR10801">
    <property type="entry name" value="24-DEHYDROCHOLESTEROL REDUCTASE"/>
    <property type="match status" value="1"/>
</dbReference>
<proteinExistence type="predicted"/>
<keyword evidence="8" id="KW-1185">Reference proteome</keyword>
<comment type="subcellular location">
    <subcellularLocation>
        <location evidence="1">Membrane</location>
        <topology evidence="1">Single-pass membrane protein</topology>
    </subcellularLocation>
</comment>
<dbReference type="InterPro" id="IPR006094">
    <property type="entry name" value="Oxid_FAD_bind_N"/>
</dbReference>
<dbReference type="EC" id="1.3.1.72" evidence="2"/>
<sequence length="418" mass="46902">MLASPIAKTVRSFYDRGESFRIFRGSTNSTRPPHHEKTVDISALSNIIHINQDAHTILVEPNVPMDRLVAATLQHNLIPPVVMEFPGITAGGGYAASAGESSSFKHGYFDQTANWVEMILGNGDIIKASPTENSDLFQGAAGALGTLGIMTLIELRLIPAKKYVCTTYHRTGSVAETIETIQRETQDAGNDYIDGIIFSKTHGVVITGRMTDSLPSTTKPQTFSRAWDPWYYLHLQSKTAPLNPAGTTSDYVPLPEYLFRWDRGGFWVGREAFSYFGPIPFNRYTRWFLDDFMHTRMLYRALHSGSGSERSAFGVMVQDLALPYATAEAFIDYTATELDIWPLWLCPLRGVQGATFHPSTTLAEPMLNIGLWGRASRDWNTFVCHNRRLEKVLGTLGGRKVLYSHTYYTEEEFWALYD</sequence>
<evidence type="ECO:0000256" key="1">
    <source>
        <dbReference type="ARBA" id="ARBA00004167"/>
    </source>
</evidence>
<dbReference type="Gene3D" id="3.30.465.10">
    <property type="match status" value="1"/>
</dbReference>
<dbReference type="EMBL" id="CAUWAG010000012">
    <property type="protein sequence ID" value="CAJ2509475.1"/>
    <property type="molecule type" value="Genomic_DNA"/>
</dbReference>
<evidence type="ECO:0000313" key="8">
    <source>
        <dbReference type="Proteomes" id="UP001295740"/>
    </source>
</evidence>
<feature type="domain" description="FAD-binding PCMH-type" evidence="6">
    <location>
        <begin position="1"/>
        <end position="160"/>
    </location>
</feature>
<dbReference type="SUPFAM" id="SSF56176">
    <property type="entry name" value="FAD-binding/transporter-associated domain-like"/>
    <property type="match status" value="1"/>
</dbReference>
<dbReference type="InterPro" id="IPR036318">
    <property type="entry name" value="FAD-bd_PCMH-like_sf"/>
</dbReference>
<dbReference type="AlphaFoldDB" id="A0AAI8VKG9"/>
<protein>
    <recommendedName>
        <fullName evidence="2">Delta(24)-sterol reductase</fullName>
        <ecNumber evidence="2">1.3.1.72</ecNumber>
    </recommendedName>
</protein>
<organism evidence="7 8">
    <name type="scientific">Anthostomella pinea</name>
    <dbReference type="NCBI Taxonomy" id="933095"/>
    <lineage>
        <taxon>Eukaryota</taxon>
        <taxon>Fungi</taxon>
        <taxon>Dikarya</taxon>
        <taxon>Ascomycota</taxon>
        <taxon>Pezizomycotina</taxon>
        <taxon>Sordariomycetes</taxon>
        <taxon>Xylariomycetidae</taxon>
        <taxon>Xylariales</taxon>
        <taxon>Xylariaceae</taxon>
        <taxon>Anthostomella</taxon>
    </lineage>
</organism>
<evidence type="ECO:0000256" key="2">
    <source>
        <dbReference type="ARBA" id="ARBA00012405"/>
    </source>
</evidence>
<dbReference type="GO" id="GO:0071949">
    <property type="term" value="F:FAD binding"/>
    <property type="evidence" value="ECO:0007669"/>
    <property type="project" value="InterPro"/>
</dbReference>
<keyword evidence="4" id="KW-1133">Transmembrane helix</keyword>
<evidence type="ECO:0000259" key="6">
    <source>
        <dbReference type="PROSITE" id="PS51387"/>
    </source>
</evidence>
<name>A0AAI8VKG9_9PEZI</name>
<dbReference type="Pfam" id="PF01565">
    <property type="entry name" value="FAD_binding_4"/>
    <property type="match status" value="1"/>
</dbReference>
<dbReference type="PANTHER" id="PTHR10801:SF10">
    <property type="entry name" value="FAD BINDING DOMAIN PROTEIN (AFU_ORTHOLOGUE AFUA_6G14300)"/>
    <property type="match status" value="1"/>
</dbReference>
<reference evidence="7" key="1">
    <citation type="submission" date="2023-10" db="EMBL/GenBank/DDBJ databases">
        <authorList>
            <person name="Hackl T."/>
        </authorList>
    </citation>
    <scope>NUCLEOTIDE SEQUENCE</scope>
</reference>
<dbReference type="Proteomes" id="UP001295740">
    <property type="component" value="Unassembled WGS sequence"/>
</dbReference>